<feature type="compositionally biased region" description="Polar residues" evidence="1">
    <location>
        <begin position="504"/>
        <end position="518"/>
    </location>
</feature>
<dbReference type="EMBL" id="CP001700">
    <property type="protein sequence ID" value="ACU71744.1"/>
    <property type="molecule type" value="Genomic_DNA"/>
</dbReference>
<reference evidence="2 3" key="1">
    <citation type="journal article" date="2009" name="Stand. Genomic Sci.">
        <title>Complete genome sequence of Catenulispora acidiphila type strain (ID 139908).</title>
        <authorList>
            <person name="Copeland A."/>
            <person name="Lapidus A."/>
            <person name="Glavina Del Rio T."/>
            <person name="Nolan M."/>
            <person name="Lucas S."/>
            <person name="Chen F."/>
            <person name="Tice H."/>
            <person name="Cheng J.F."/>
            <person name="Bruce D."/>
            <person name="Goodwin L."/>
            <person name="Pitluck S."/>
            <person name="Mikhailova N."/>
            <person name="Pati A."/>
            <person name="Ivanova N."/>
            <person name="Mavromatis K."/>
            <person name="Chen A."/>
            <person name="Palaniappan K."/>
            <person name="Chain P."/>
            <person name="Land M."/>
            <person name="Hauser L."/>
            <person name="Chang Y.J."/>
            <person name="Jeffries C.D."/>
            <person name="Chertkov O."/>
            <person name="Brettin T."/>
            <person name="Detter J.C."/>
            <person name="Han C."/>
            <person name="Ali Z."/>
            <person name="Tindall B.J."/>
            <person name="Goker M."/>
            <person name="Bristow J."/>
            <person name="Eisen J.A."/>
            <person name="Markowitz V."/>
            <person name="Hugenholtz P."/>
            <person name="Kyrpides N.C."/>
            <person name="Klenk H.P."/>
        </authorList>
    </citation>
    <scope>NUCLEOTIDE SEQUENCE [LARGE SCALE GENOMIC DNA]</scope>
    <source>
        <strain evidence="3">DSM 44928 / JCM 14897 / NBRC 102108 / NRRL B-24433 / ID139908</strain>
    </source>
</reference>
<dbReference type="HOGENOM" id="CLU_009062_0_0_11"/>
<name>C7Q169_CATAD</name>
<organism evidence="2 3">
    <name type="scientific">Catenulispora acidiphila (strain DSM 44928 / JCM 14897 / NBRC 102108 / NRRL B-24433 / ID139908)</name>
    <dbReference type="NCBI Taxonomy" id="479433"/>
    <lineage>
        <taxon>Bacteria</taxon>
        <taxon>Bacillati</taxon>
        <taxon>Actinomycetota</taxon>
        <taxon>Actinomycetes</taxon>
        <taxon>Catenulisporales</taxon>
        <taxon>Catenulisporaceae</taxon>
        <taxon>Catenulispora</taxon>
    </lineage>
</organism>
<feature type="region of interest" description="Disordered" evidence="1">
    <location>
        <begin position="504"/>
        <end position="524"/>
    </location>
</feature>
<dbReference type="RefSeq" id="WP_012787037.1">
    <property type="nucleotide sequence ID" value="NC_013131.1"/>
</dbReference>
<evidence type="ECO:0000313" key="2">
    <source>
        <dbReference type="EMBL" id="ACU71744.1"/>
    </source>
</evidence>
<sequence>MNPAGQPFDTGPGGPIGIRVEIMLDPSGNDWTDITPYVYYRDRIRITRGRPDETSGAQPQTCTLTLNNRDGRFTPKNPLGPYYGVLGRNTAIRVSRLVNGSNDPWYRFYGEVPSWPTTWDISGSDVYTQIQASGILRRLNQGNVPEGSAMRRAYTLSAGVSSAVAYWPCEDGQTATSLASALAWPTGTALTLSGQAPPSLSNFTGFLCSDSLPLLSASIWNGAIPADPFNGTDNVLRFLLAVPATGAFDTAVIARLFTSGRVARLDLQYGSASNGSLQISGYSVSGTLLFSSGYVGFAVNGKLLRVSMELITSGANITWATTVLSPGASGALSASGTLTSSATGSAYGVVINPDGHINDTAIGHVSYQSVWDSLFNLAQPLNAWIGEATADRFVRLNFEEPGVSASAALTGSVFDDSVTMGYQLSDTFTNLVQQVVDTDGGILFEARDQAELVLRKRVSLYNQSPQLTLDVSAHQLSAPLAPLDDDRFTRNDITVSRINGSSARQALTSGAMSTQSPPSGVGPYPNGVSISVGGDAQLTDQAGWRLLLGTVDEPRYPSISLNLRHPTFTSNPALLVAALTMDIGDRVAVLNLPGWLPPDPISQVLQGYSETLGVFEHDMALNCSPEAPYRIAVLDDSVLGRLDTDGSHLAANYGPTDTTLVVTTAGAAFGNSPLWTTSAGDFPFDIAVGGERMTVTNIVASTPPYHQIFTVIRSVNGVVKSQATFTDVRLWQPMVLSL</sequence>
<evidence type="ECO:0000256" key="1">
    <source>
        <dbReference type="SAM" id="MobiDB-lite"/>
    </source>
</evidence>
<dbReference type="KEGG" id="cai:Caci_2835"/>
<dbReference type="Proteomes" id="UP000000851">
    <property type="component" value="Chromosome"/>
</dbReference>
<protein>
    <submittedName>
        <fullName evidence="2">Uncharacterized protein</fullName>
    </submittedName>
</protein>
<dbReference type="OrthoDB" id="3304698at2"/>
<dbReference type="eggNOG" id="ENOG5033R41">
    <property type="taxonomic scope" value="Bacteria"/>
</dbReference>
<gene>
    <name evidence="2" type="ordered locus">Caci_2835</name>
</gene>
<proteinExistence type="predicted"/>
<evidence type="ECO:0000313" key="3">
    <source>
        <dbReference type="Proteomes" id="UP000000851"/>
    </source>
</evidence>
<dbReference type="InParanoid" id="C7Q169"/>
<dbReference type="STRING" id="479433.Caci_2835"/>
<dbReference type="AlphaFoldDB" id="C7Q169"/>
<accession>C7Q169</accession>
<keyword evidence="3" id="KW-1185">Reference proteome</keyword>